<dbReference type="SMART" id="SM00267">
    <property type="entry name" value="GGDEF"/>
    <property type="match status" value="1"/>
</dbReference>
<dbReference type="InterPro" id="IPR029787">
    <property type="entry name" value="Nucleotide_cyclase"/>
</dbReference>
<dbReference type="GO" id="GO:1902201">
    <property type="term" value="P:negative regulation of bacterial-type flagellum-dependent cell motility"/>
    <property type="evidence" value="ECO:0007669"/>
    <property type="project" value="TreeGrafter"/>
</dbReference>
<sequence length="504" mass="52936">MNSPNTPPPPSQNTGRWFGALGLTALAVILAVVIVIGVRATLLYEGRLAVRDDARDANLRVAMLAARTVGDDVATCAHALDALGAAGHGDPSAQVSNCMAQFGDPANATSLTDVQAVIMSEAGEVVYEALPSIGCLDLRFAQLIVNAHRQSNSDALSISTSAALCPASAGSGLLMTHSIRRDDGAFAGVGIVTLDARYFSRQFAGLAPGAKGVVSLMRNDGVVLVASTAAGTTVASDVPLMVVSAKAPAADDSGADGEFLYVRQPLPDLPMQIEIRAPRSEIYAAWRERAMWVGGLTATLGAGCLILAVLLRKQRKRRYAAEAELHRMASTDPLTGLANRRTLDETYDREWRRSVREHAPLALLFIDVDHFKTFNDRYGHPAGDDALVAVSHAIGHTIRRPGDFAGRYGGEEFMVVLPNTDANGARDVAERVRGAVRLAAIAHEGTPHGHMTVSIGVAATGVMPTGTPEALLQAADDALYTAKSSGRDRVCIHATSGGAPCPAI</sequence>
<dbReference type="GO" id="GO:0005886">
    <property type="term" value="C:plasma membrane"/>
    <property type="evidence" value="ECO:0007669"/>
    <property type="project" value="TreeGrafter"/>
</dbReference>
<dbReference type="GO" id="GO:0043709">
    <property type="term" value="P:cell adhesion involved in single-species biofilm formation"/>
    <property type="evidence" value="ECO:0007669"/>
    <property type="project" value="TreeGrafter"/>
</dbReference>
<dbReference type="NCBIfam" id="TIGR00254">
    <property type="entry name" value="GGDEF"/>
    <property type="match status" value="1"/>
</dbReference>
<reference evidence="5 6" key="1">
    <citation type="submission" date="2019-08" db="EMBL/GenBank/DDBJ databases">
        <authorList>
            <person name="Peeters C."/>
        </authorList>
    </citation>
    <scope>NUCLEOTIDE SEQUENCE [LARGE SCALE GENOMIC DNA]</scope>
    <source>
        <strain evidence="5 6">LMG 31011</strain>
    </source>
</reference>
<dbReference type="EC" id="2.7.7.65" evidence="1"/>
<protein>
    <recommendedName>
        <fullName evidence="1">diguanylate cyclase</fullName>
        <ecNumber evidence="1">2.7.7.65</ecNumber>
    </recommendedName>
</protein>
<dbReference type="SUPFAM" id="SSF55073">
    <property type="entry name" value="Nucleotide cyclase"/>
    <property type="match status" value="1"/>
</dbReference>
<comment type="catalytic activity">
    <reaction evidence="2">
        <text>2 GTP = 3',3'-c-di-GMP + 2 diphosphate</text>
        <dbReference type="Rhea" id="RHEA:24898"/>
        <dbReference type="ChEBI" id="CHEBI:33019"/>
        <dbReference type="ChEBI" id="CHEBI:37565"/>
        <dbReference type="ChEBI" id="CHEBI:58805"/>
        <dbReference type="EC" id="2.7.7.65"/>
    </reaction>
</comment>
<dbReference type="EMBL" id="CABPSN010000001">
    <property type="protein sequence ID" value="VVD63393.1"/>
    <property type="molecule type" value="Genomic_DNA"/>
</dbReference>
<dbReference type="OrthoDB" id="9813903at2"/>
<proteinExistence type="predicted"/>
<organism evidence="5 6">
    <name type="scientific">Pandoraea aquatica</name>
    <dbReference type="NCBI Taxonomy" id="2508290"/>
    <lineage>
        <taxon>Bacteria</taxon>
        <taxon>Pseudomonadati</taxon>
        <taxon>Pseudomonadota</taxon>
        <taxon>Betaproteobacteria</taxon>
        <taxon>Burkholderiales</taxon>
        <taxon>Burkholderiaceae</taxon>
        <taxon>Pandoraea</taxon>
    </lineage>
</organism>
<keyword evidence="6" id="KW-1185">Reference proteome</keyword>
<dbReference type="InterPro" id="IPR043128">
    <property type="entry name" value="Rev_trsase/Diguanyl_cyclase"/>
</dbReference>
<dbReference type="Pfam" id="PF00990">
    <property type="entry name" value="GGDEF"/>
    <property type="match status" value="1"/>
</dbReference>
<evidence type="ECO:0000313" key="5">
    <source>
        <dbReference type="EMBL" id="VVD63393.1"/>
    </source>
</evidence>
<dbReference type="RefSeq" id="WP_150574088.1">
    <property type="nucleotide sequence ID" value="NZ_CABPSN010000001.1"/>
</dbReference>
<keyword evidence="3" id="KW-0812">Transmembrane</keyword>
<dbReference type="PANTHER" id="PTHR45138">
    <property type="entry name" value="REGULATORY COMPONENTS OF SENSORY TRANSDUCTION SYSTEM"/>
    <property type="match status" value="1"/>
</dbReference>
<evidence type="ECO:0000256" key="3">
    <source>
        <dbReference type="SAM" id="Phobius"/>
    </source>
</evidence>
<dbReference type="PANTHER" id="PTHR45138:SF9">
    <property type="entry name" value="DIGUANYLATE CYCLASE DGCM-RELATED"/>
    <property type="match status" value="1"/>
</dbReference>
<dbReference type="GO" id="GO:0052621">
    <property type="term" value="F:diguanylate cyclase activity"/>
    <property type="evidence" value="ECO:0007669"/>
    <property type="project" value="UniProtKB-EC"/>
</dbReference>
<evidence type="ECO:0000313" key="6">
    <source>
        <dbReference type="Proteomes" id="UP000366819"/>
    </source>
</evidence>
<dbReference type="Gene3D" id="3.30.70.270">
    <property type="match status" value="1"/>
</dbReference>
<feature type="transmembrane region" description="Helical" evidence="3">
    <location>
        <begin position="221"/>
        <end position="242"/>
    </location>
</feature>
<dbReference type="InterPro" id="IPR050469">
    <property type="entry name" value="Diguanylate_Cyclase"/>
</dbReference>
<keyword evidence="3" id="KW-0472">Membrane</keyword>
<dbReference type="CDD" id="cd12915">
    <property type="entry name" value="PDC2_DGC_like"/>
    <property type="match status" value="1"/>
</dbReference>
<keyword evidence="3" id="KW-1133">Transmembrane helix</keyword>
<dbReference type="InterPro" id="IPR000160">
    <property type="entry name" value="GGDEF_dom"/>
</dbReference>
<dbReference type="FunFam" id="3.30.70.270:FF:000001">
    <property type="entry name" value="Diguanylate cyclase domain protein"/>
    <property type="match status" value="1"/>
</dbReference>
<feature type="transmembrane region" description="Helical" evidence="3">
    <location>
        <begin position="20"/>
        <end position="42"/>
    </location>
</feature>
<name>A0A5E4RKD8_9BURK</name>
<feature type="transmembrane region" description="Helical" evidence="3">
    <location>
        <begin position="290"/>
        <end position="311"/>
    </location>
</feature>
<gene>
    <name evidence="5" type="primary">cph2_1</name>
    <name evidence="5" type="ORF">PAQ31011_00214</name>
</gene>
<feature type="domain" description="GGDEF" evidence="4">
    <location>
        <begin position="359"/>
        <end position="495"/>
    </location>
</feature>
<dbReference type="Proteomes" id="UP000366819">
    <property type="component" value="Unassembled WGS sequence"/>
</dbReference>
<accession>A0A5E4RKD8</accession>
<dbReference type="PROSITE" id="PS50887">
    <property type="entry name" value="GGDEF"/>
    <property type="match status" value="1"/>
</dbReference>
<evidence type="ECO:0000256" key="2">
    <source>
        <dbReference type="ARBA" id="ARBA00034247"/>
    </source>
</evidence>
<dbReference type="AlphaFoldDB" id="A0A5E4RKD8"/>
<dbReference type="CDD" id="cd01949">
    <property type="entry name" value="GGDEF"/>
    <property type="match status" value="1"/>
</dbReference>
<evidence type="ECO:0000259" key="4">
    <source>
        <dbReference type="PROSITE" id="PS50887"/>
    </source>
</evidence>
<evidence type="ECO:0000256" key="1">
    <source>
        <dbReference type="ARBA" id="ARBA00012528"/>
    </source>
</evidence>